<keyword evidence="14 18" id="KW-0472">Membrane</keyword>
<dbReference type="VEuPathDB" id="VectorBase:RPRC005587"/>
<dbReference type="FunCoup" id="T1HNG3">
    <property type="interactions" value="100"/>
</dbReference>
<evidence type="ECO:0000259" key="19">
    <source>
        <dbReference type="PROSITE" id="PS50893"/>
    </source>
</evidence>
<comment type="subcellular location">
    <subcellularLocation>
        <location evidence="1">Mitochondrion inner membrane</location>
        <topology evidence="1">Multi-pass membrane protein</topology>
    </subcellularLocation>
</comment>
<evidence type="ECO:0000256" key="11">
    <source>
        <dbReference type="ARBA" id="ARBA00022989"/>
    </source>
</evidence>
<dbReference type="GO" id="GO:0090374">
    <property type="term" value="P:oligopeptide export from mitochondrion"/>
    <property type="evidence" value="ECO:0007669"/>
    <property type="project" value="TreeGrafter"/>
</dbReference>
<organism evidence="21 22">
    <name type="scientific">Rhodnius prolixus</name>
    <name type="common">Triatomid bug</name>
    <dbReference type="NCBI Taxonomy" id="13249"/>
    <lineage>
        <taxon>Eukaryota</taxon>
        <taxon>Metazoa</taxon>
        <taxon>Ecdysozoa</taxon>
        <taxon>Arthropoda</taxon>
        <taxon>Hexapoda</taxon>
        <taxon>Insecta</taxon>
        <taxon>Pterygota</taxon>
        <taxon>Neoptera</taxon>
        <taxon>Paraneoptera</taxon>
        <taxon>Hemiptera</taxon>
        <taxon>Heteroptera</taxon>
        <taxon>Panheteroptera</taxon>
        <taxon>Cimicomorpha</taxon>
        <taxon>Reduviidae</taxon>
        <taxon>Triatominae</taxon>
        <taxon>Rhodnius</taxon>
    </lineage>
</organism>
<evidence type="ECO:0000259" key="20">
    <source>
        <dbReference type="PROSITE" id="PS50929"/>
    </source>
</evidence>
<dbReference type="GeneID" id="141461815"/>
<evidence type="ECO:0000256" key="13">
    <source>
        <dbReference type="ARBA" id="ARBA00023128"/>
    </source>
</evidence>
<dbReference type="GO" id="GO:0006813">
    <property type="term" value="P:potassium ion transport"/>
    <property type="evidence" value="ECO:0007669"/>
    <property type="project" value="UniProtKB-KW"/>
</dbReference>
<dbReference type="InterPro" id="IPR003439">
    <property type="entry name" value="ABC_transporter-like_ATP-bd"/>
</dbReference>
<dbReference type="InterPro" id="IPR036640">
    <property type="entry name" value="ABC1_TM_sf"/>
</dbReference>
<reference evidence="21" key="1">
    <citation type="submission" date="2015-05" db="UniProtKB">
        <authorList>
            <consortium name="EnsemblMetazoa"/>
        </authorList>
    </citation>
    <scope>IDENTIFICATION</scope>
</reference>
<keyword evidence="11 18" id="KW-1133">Transmembrane helix</keyword>
<keyword evidence="7" id="KW-0999">Mitochondrion inner membrane</keyword>
<keyword evidence="12" id="KW-0406">Ion transport</keyword>
<dbReference type="PROSITE" id="PS50893">
    <property type="entry name" value="ABC_TRANSPORTER_2"/>
    <property type="match status" value="1"/>
</dbReference>
<dbReference type="PROSITE" id="PS00211">
    <property type="entry name" value="ABC_TRANSPORTER_1"/>
    <property type="match status" value="1"/>
</dbReference>
<keyword evidence="8" id="KW-0067">ATP-binding</keyword>
<dbReference type="InterPro" id="IPR011527">
    <property type="entry name" value="ABC1_TM_dom"/>
</dbReference>
<evidence type="ECO:0000256" key="16">
    <source>
        <dbReference type="ARBA" id="ARBA00041416"/>
    </source>
</evidence>
<dbReference type="InterPro" id="IPR027417">
    <property type="entry name" value="P-loop_NTPase"/>
</dbReference>
<keyword evidence="10" id="KW-0630">Potassium</keyword>
<dbReference type="Pfam" id="PF00664">
    <property type="entry name" value="ABC_membrane"/>
    <property type="match status" value="1"/>
</dbReference>
<keyword evidence="3" id="KW-0813">Transport</keyword>
<feature type="transmembrane region" description="Helical" evidence="18">
    <location>
        <begin position="226"/>
        <end position="243"/>
    </location>
</feature>
<keyword evidence="6" id="KW-0547">Nucleotide-binding</keyword>
<evidence type="ECO:0000256" key="5">
    <source>
        <dbReference type="ARBA" id="ARBA00022692"/>
    </source>
</evidence>
<name>T1HNG3_RHOPR</name>
<evidence type="ECO:0000256" key="8">
    <source>
        <dbReference type="ARBA" id="ARBA00022840"/>
    </source>
</evidence>
<keyword evidence="22" id="KW-1185">Reference proteome</keyword>
<dbReference type="Gene3D" id="1.20.1560.10">
    <property type="entry name" value="ABC transporter type 1, transmembrane domain"/>
    <property type="match status" value="1"/>
</dbReference>
<evidence type="ECO:0000256" key="1">
    <source>
        <dbReference type="ARBA" id="ARBA00004448"/>
    </source>
</evidence>
<dbReference type="Pfam" id="PF00005">
    <property type="entry name" value="ABC_tran"/>
    <property type="match status" value="1"/>
</dbReference>
<dbReference type="InterPro" id="IPR017871">
    <property type="entry name" value="ABC_transporter-like_CS"/>
</dbReference>
<dbReference type="EMBL" id="ACPB03007695">
    <property type="status" value="NOT_ANNOTATED_CDS"/>
    <property type="molecule type" value="Genomic_DNA"/>
</dbReference>
<dbReference type="GO" id="GO:0005743">
    <property type="term" value="C:mitochondrial inner membrane"/>
    <property type="evidence" value="ECO:0007669"/>
    <property type="project" value="UniProtKB-SubCell"/>
</dbReference>
<feature type="transmembrane region" description="Helical" evidence="18">
    <location>
        <begin position="249"/>
        <end position="269"/>
    </location>
</feature>
<evidence type="ECO:0000256" key="3">
    <source>
        <dbReference type="ARBA" id="ARBA00022448"/>
    </source>
</evidence>
<keyword evidence="5 18" id="KW-0812">Transmembrane</keyword>
<dbReference type="Proteomes" id="UP000015103">
    <property type="component" value="Unassembled WGS sequence"/>
</dbReference>
<sequence>MLCSILTGRSLRSLHDCSKKIWRLKNIHICKRSFNVTNRLSLQNTTLLLGSTGIIVLFERKHIALCDQIKNRESVRLNKAVKSELDWKRLLSILRSEIWLILGSLAAALLAAYLNVRIPLSLGDFVNVLSDVIKNSEEFLLARFKGPALRLLTLYLSQAACTFVYISLLSKMGENIAMKLKYNLFETIMKQDISFFDEIRTSTLVDCASSDVQEFKSTFKQCISQGVKSIAQITGGFFTLFVLSPTMTLSIIVVVPAIIVIGTSFGAILRTISKNAQVQSLKASTLFEEAVSNIRTVRAFANEDTECQKYKEYLSASQNLNAKLGYGIAAFQAGTNIFLNALVLGTLCLGCHLISMNNLKPGDLMSFLVATQTIERSFAHLSLLFGHVVKGKEALKRIFHYCDLTPKIPISGGIILDNDKFSPSIQFEHVTFSYPTRTKQRVLNDLNLTIPAGKTVAVVGTSGNGKTTLANLLERYYDVNYGRILISDEDIRHLDPKWLRGSVIGIISQEPVLFATSIKENIKFGKPSADDREVYEAAKLANADEFIRSFPNGYDTILGERGITISGGQKQRIAIARALIKDPAILVLDEATSALDPESEKIVQKTLEEVSRNRTVLIIAHRLTTVQNADIIVVLNKGEIVEMGSHKVLCAKRGYYWELMNKPQITKVEDNKS</sequence>
<protein>
    <recommendedName>
        <fullName evidence="15">Mitochondrial potassium channel ATP-binding subunit</fullName>
    </recommendedName>
    <alternativeName>
        <fullName evidence="17">ATP-binding cassette sub-family B member 8, mitochondrial</fullName>
    </alternativeName>
    <alternativeName>
        <fullName evidence="16">Mitochondrial sulfonylurea-receptor</fullName>
    </alternativeName>
</protein>
<dbReference type="EMBL" id="ACPB03007696">
    <property type="status" value="NOT_ANNOTATED_CDS"/>
    <property type="molecule type" value="Genomic_DNA"/>
</dbReference>
<dbReference type="InParanoid" id="T1HNG3"/>
<dbReference type="HOGENOM" id="CLU_000604_84_3_1"/>
<feature type="transmembrane region" description="Helical" evidence="18">
    <location>
        <begin position="148"/>
        <end position="169"/>
    </location>
</feature>
<dbReference type="CDD" id="cd03249">
    <property type="entry name" value="ABC_MTABC3_MDL1_MDL2"/>
    <property type="match status" value="1"/>
</dbReference>
<evidence type="ECO:0000256" key="7">
    <source>
        <dbReference type="ARBA" id="ARBA00022792"/>
    </source>
</evidence>
<feature type="domain" description="ABC transmembrane type-1" evidence="20">
    <location>
        <begin position="102"/>
        <end position="390"/>
    </location>
</feature>
<dbReference type="Gene3D" id="3.40.50.300">
    <property type="entry name" value="P-loop containing nucleotide triphosphate hydrolases"/>
    <property type="match status" value="1"/>
</dbReference>
<evidence type="ECO:0000313" key="22">
    <source>
        <dbReference type="Proteomes" id="UP000015103"/>
    </source>
</evidence>
<dbReference type="RefSeq" id="XP_073999279.1">
    <property type="nucleotide sequence ID" value="XM_074143178.1"/>
</dbReference>
<dbReference type="CDD" id="cd18574">
    <property type="entry name" value="ABC_6TM_ABCB8_like"/>
    <property type="match status" value="1"/>
</dbReference>
<dbReference type="FunFam" id="1.20.1560.10:FF:000016">
    <property type="entry name" value="ATP-binding cassette sub-family B member 8, mitochondrial"/>
    <property type="match status" value="1"/>
</dbReference>
<evidence type="ECO:0000256" key="4">
    <source>
        <dbReference type="ARBA" id="ARBA00022538"/>
    </source>
</evidence>
<dbReference type="InterPro" id="IPR003593">
    <property type="entry name" value="AAA+_ATPase"/>
</dbReference>
<dbReference type="AlphaFoldDB" id="T1HNG3"/>
<dbReference type="eggNOG" id="KOG0058">
    <property type="taxonomic scope" value="Eukaryota"/>
</dbReference>
<evidence type="ECO:0000256" key="12">
    <source>
        <dbReference type="ARBA" id="ARBA00023065"/>
    </source>
</evidence>
<accession>T1HNG3</accession>
<dbReference type="PANTHER" id="PTHR43394:SF17">
    <property type="entry name" value="MITOCHONDRIAL POTASSIUM CHANNEL ATP-BINDING SUBUNIT"/>
    <property type="match status" value="1"/>
</dbReference>
<dbReference type="GO" id="GO:0005524">
    <property type="term" value="F:ATP binding"/>
    <property type="evidence" value="ECO:0007669"/>
    <property type="project" value="UniProtKB-KW"/>
</dbReference>
<keyword evidence="13" id="KW-0496">Mitochondrion</keyword>
<dbReference type="STRING" id="13249.T1HNG3"/>
<comment type="similarity">
    <text evidence="2">Belongs to the ABC transporter superfamily. ABCB family. Multidrug resistance exporter (TC 3.A.1.201) subfamily.</text>
</comment>
<dbReference type="PROSITE" id="PS50929">
    <property type="entry name" value="ABC_TM1F"/>
    <property type="match status" value="1"/>
</dbReference>
<evidence type="ECO:0000256" key="9">
    <source>
        <dbReference type="ARBA" id="ARBA00022946"/>
    </source>
</evidence>
<dbReference type="GO" id="GO:0015421">
    <property type="term" value="F:ABC-type oligopeptide transporter activity"/>
    <property type="evidence" value="ECO:0007669"/>
    <property type="project" value="TreeGrafter"/>
</dbReference>
<dbReference type="FunFam" id="3.40.50.300:FF:000403">
    <property type="entry name" value="ATP-binding cassette sub-family B member 8, mitochondrial"/>
    <property type="match status" value="1"/>
</dbReference>
<evidence type="ECO:0000256" key="17">
    <source>
        <dbReference type="ARBA" id="ARBA00042968"/>
    </source>
</evidence>
<feature type="domain" description="ABC transporter" evidence="19">
    <location>
        <begin position="425"/>
        <end position="662"/>
    </location>
</feature>
<evidence type="ECO:0000256" key="6">
    <source>
        <dbReference type="ARBA" id="ARBA00022741"/>
    </source>
</evidence>
<dbReference type="SMART" id="SM00382">
    <property type="entry name" value="AAA"/>
    <property type="match status" value="1"/>
</dbReference>
<dbReference type="EnsemblMetazoa" id="RPRC005587-RA">
    <property type="protein sequence ID" value="RPRC005587-PA"/>
    <property type="gene ID" value="RPRC005587"/>
</dbReference>
<evidence type="ECO:0000256" key="2">
    <source>
        <dbReference type="ARBA" id="ARBA00007577"/>
    </source>
</evidence>
<dbReference type="SUPFAM" id="SSF90123">
    <property type="entry name" value="ABC transporter transmembrane region"/>
    <property type="match status" value="1"/>
</dbReference>
<dbReference type="GO" id="GO:0016887">
    <property type="term" value="F:ATP hydrolysis activity"/>
    <property type="evidence" value="ECO:0007669"/>
    <property type="project" value="InterPro"/>
</dbReference>
<feature type="transmembrane region" description="Helical" evidence="18">
    <location>
        <begin position="98"/>
        <end position="116"/>
    </location>
</feature>
<dbReference type="InterPro" id="IPR039421">
    <property type="entry name" value="Type_1_exporter"/>
</dbReference>
<evidence type="ECO:0000256" key="10">
    <source>
        <dbReference type="ARBA" id="ARBA00022958"/>
    </source>
</evidence>
<evidence type="ECO:0000256" key="14">
    <source>
        <dbReference type="ARBA" id="ARBA00023136"/>
    </source>
</evidence>
<keyword evidence="4" id="KW-0633">Potassium transport</keyword>
<keyword evidence="9" id="KW-0809">Transit peptide</keyword>
<evidence type="ECO:0000313" key="21">
    <source>
        <dbReference type="EnsemblMetazoa" id="RPRC005587-PA"/>
    </source>
</evidence>
<dbReference type="SUPFAM" id="SSF52540">
    <property type="entry name" value="P-loop containing nucleoside triphosphate hydrolases"/>
    <property type="match status" value="1"/>
</dbReference>
<dbReference type="PANTHER" id="PTHR43394">
    <property type="entry name" value="ATP-DEPENDENT PERMEASE MDL1, MITOCHONDRIAL"/>
    <property type="match status" value="1"/>
</dbReference>
<evidence type="ECO:0000256" key="15">
    <source>
        <dbReference type="ARBA" id="ARBA00040439"/>
    </source>
</evidence>
<evidence type="ECO:0000256" key="18">
    <source>
        <dbReference type="SAM" id="Phobius"/>
    </source>
</evidence>
<proteinExistence type="inferred from homology"/>